<evidence type="ECO:0000313" key="4">
    <source>
        <dbReference type="Proteomes" id="UP000297986"/>
    </source>
</evidence>
<dbReference type="RefSeq" id="WP_135782160.1">
    <property type="nucleotide sequence ID" value="NZ_SRRP01000001.1"/>
</dbReference>
<keyword evidence="2" id="KW-1133">Transmembrane helix</keyword>
<feature type="transmembrane region" description="Helical" evidence="2">
    <location>
        <begin position="275"/>
        <end position="293"/>
    </location>
</feature>
<feature type="region of interest" description="Disordered" evidence="1">
    <location>
        <begin position="89"/>
        <end position="223"/>
    </location>
</feature>
<evidence type="ECO:0000256" key="1">
    <source>
        <dbReference type="SAM" id="MobiDB-lite"/>
    </source>
</evidence>
<name>A0A4Z1DY19_9STRE</name>
<feature type="transmembrane region" description="Helical" evidence="2">
    <location>
        <begin position="346"/>
        <end position="366"/>
    </location>
</feature>
<feature type="transmembrane region" description="Helical" evidence="2">
    <location>
        <begin position="305"/>
        <end position="326"/>
    </location>
</feature>
<proteinExistence type="predicted"/>
<keyword evidence="2" id="KW-0812">Transmembrane</keyword>
<feature type="compositionally biased region" description="Pro residues" evidence="1">
    <location>
        <begin position="135"/>
        <end position="150"/>
    </location>
</feature>
<feature type="transmembrane region" description="Helical" evidence="2">
    <location>
        <begin position="372"/>
        <end position="392"/>
    </location>
</feature>
<feature type="compositionally biased region" description="Polar residues" evidence="1">
    <location>
        <begin position="170"/>
        <end position="192"/>
    </location>
</feature>
<dbReference type="AlphaFoldDB" id="A0A4Z1DY19"/>
<feature type="compositionally biased region" description="Low complexity" evidence="1">
    <location>
        <begin position="195"/>
        <end position="220"/>
    </location>
</feature>
<keyword evidence="4" id="KW-1185">Reference proteome</keyword>
<sequence length="440" mass="46814">MKKQDWLNQFQAVNGRPATEAEVAQALATGEFQDEWVGQPAPAAPNFVAAPVAPDQVTPNFVGAPASPDEVASQLGTIPVWPEAEAPSVAPAPEAPVAPAPGFTPAPEAPVAPAPGFTPAPEEAVAPASGFTPAPEAPVAPAPGFTPAPEAPVGQAPGFTPAPEAPVGQAPTQAAPQFGSASVNTVGQQFGTPVQGGNFQQAPQQQPQPGFGQVTPGQGFEQVGYQGQAPAGQPYYSQSVQPNAFNQTIGGFWSWFVSALIRPTAKQPVNILNGLLHYALTALLLTISVFLVANTVTFGEVGFSSFFLIMIAVYLTLYAFQFGGFFVRRVVLQDQEFGYKQSFDLFARLSIYALPGSLLVLLMTLIRFYDGFSFFIFLLIALFGAGTSYITYEGLNKTKLKMDKFFLLLASFTVYLAILILVIIIDRYLLSQISIFYLPI</sequence>
<gene>
    <name evidence="3" type="ORF">E5S68_02130</name>
</gene>
<organism evidence="3 4">
    <name type="scientific">Streptococcus rubneri</name>
    <dbReference type="NCBI Taxonomy" id="1234680"/>
    <lineage>
        <taxon>Bacteria</taxon>
        <taxon>Bacillati</taxon>
        <taxon>Bacillota</taxon>
        <taxon>Bacilli</taxon>
        <taxon>Lactobacillales</taxon>
        <taxon>Streptococcaceae</taxon>
        <taxon>Streptococcus</taxon>
    </lineage>
</organism>
<comment type="caution">
    <text evidence="3">The sequence shown here is derived from an EMBL/GenBank/DDBJ whole genome shotgun (WGS) entry which is preliminary data.</text>
</comment>
<dbReference type="OrthoDB" id="2237747at2"/>
<dbReference type="Pfam" id="PF20214">
    <property type="entry name" value="DUF6574"/>
    <property type="match status" value="1"/>
</dbReference>
<feature type="transmembrane region" description="Helical" evidence="2">
    <location>
        <begin position="404"/>
        <end position="425"/>
    </location>
</feature>
<dbReference type="InterPro" id="IPR046481">
    <property type="entry name" value="DUF6574"/>
</dbReference>
<accession>A0A4Z1DY19</accession>
<reference evidence="3 4" key="1">
    <citation type="submission" date="2019-04" db="EMBL/GenBank/DDBJ databases">
        <title>Genome sequencing of Streptococcus rubneri DSM 26920(T).</title>
        <authorList>
            <person name="Kook J.-K."/>
            <person name="Park S.-N."/>
            <person name="Lim Y.K."/>
        </authorList>
    </citation>
    <scope>NUCLEOTIDE SEQUENCE [LARGE SCALE GENOMIC DNA]</scope>
    <source>
        <strain evidence="3 4">DSM 26920</strain>
    </source>
</reference>
<keyword evidence="2" id="KW-0472">Membrane</keyword>
<evidence type="ECO:0000256" key="2">
    <source>
        <dbReference type="SAM" id="Phobius"/>
    </source>
</evidence>
<evidence type="ECO:0000313" key="3">
    <source>
        <dbReference type="EMBL" id="TGN91774.1"/>
    </source>
</evidence>
<protein>
    <submittedName>
        <fullName evidence="3">Uncharacterized protein</fullName>
    </submittedName>
</protein>
<feature type="compositionally biased region" description="Pro residues" evidence="1">
    <location>
        <begin position="93"/>
        <end position="118"/>
    </location>
</feature>
<dbReference type="Proteomes" id="UP000297986">
    <property type="component" value="Unassembled WGS sequence"/>
</dbReference>
<dbReference type="EMBL" id="SRRP01000001">
    <property type="protein sequence ID" value="TGN91774.1"/>
    <property type="molecule type" value="Genomic_DNA"/>
</dbReference>